<evidence type="ECO:0000256" key="1">
    <source>
        <dbReference type="SAM" id="Phobius"/>
    </source>
</evidence>
<proteinExistence type="predicted"/>
<evidence type="ECO:0000313" key="3">
    <source>
        <dbReference type="Proteomes" id="UP001595715"/>
    </source>
</evidence>
<accession>A0ABV8K9N5</accession>
<sequence>MNKKSIIPILIIILVFLVDYVGSGLISNKILPPKVTVIAMDVSSAAADGSTTFSAIKESKEDVVYLQKTDQLGNANQYAFVTLTVDIKNSNYLRLKNVNMALLPKSSENKDAILYLRDVQYVEVSPLSSGKSSISILLNGSDLDKVEAKSLLQNYSLEITWNNNERVYGLQDLTYES</sequence>
<reference evidence="3" key="1">
    <citation type="journal article" date="2019" name="Int. J. Syst. Evol. Microbiol.">
        <title>The Global Catalogue of Microorganisms (GCM) 10K type strain sequencing project: providing services to taxonomists for standard genome sequencing and annotation.</title>
        <authorList>
            <consortium name="The Broad Institute Genomics Platform"/>
            <consortium name="The Broad Institute Genome Sequencing Center for Infectious Disease"/>
            <person name="Wu L."/>
            <person name="Ma J."/>
        </authorList>
    </citation>
    <scope>NUCLEOTIDE SEQUENCE [LARGE SCALE GENOMIC DNA]</scope>
    <source>
        <strain evidence="3">IBRC-M 10987</strain>
    </source>
</reference>
<feature type="transmembrane region" description="Helical" evidence="1">
    <location>
        <begin position="6"/>
        <end position="26"/>
    </location>
</feature>
<keyword evidence="3" id="KW-1185">Reference proteome</keyword>
<keyword evidence="1" id="KW-0812">Transmembrane</keyword>
<dbReference type="Proteomes" id="UP001595715">
    <property type="component" value="Unassembled WGS sequence"/>
</dbReference>
<comment type="caution">
    <text evidence="2">The sequence shown here is derived from an EMBL/GenBank/DDBJ whole genome shotgun (WGS) entry which is preliminary data.</text>
</comment>
<evidence type="ECO:0000313" key="2">
    <source>
        <dbReference type="EMBL" id="MFC4102709.1"/>
    </source>
</evidence>
<dbReference type="RefSeq" id="WP_377721325.1">
    <property type="nucleotide sequence ID" value="NZ_JBHSAM010000034.1"/>
</dbReference>
<keyword evidence="1" id="KW-1133">Transmembrane helix</keyword>
<organism evidence="2 3">
    <name type="scientific">Paenibacillus xanthanilyticus</name>
    <dbReference type="NCBI Taxonomy" id="1783531"/>
    <lineage>
        <taxon>Bacteria</taxon>
        <taxon>Bacillati</taxon>
        <taxon>Bacillota</taxon>
        <taxon>Bacilli</taxon>
        <taxon>Bacillales</taxon>
        <taxon>Paenibacillaceae</taxon>
        <taxon>Paenibacillus</taxon>
    </lineage>
</organism>
<keyword evidence="1" id="KW-0472">Membrane</keyword>
<evidence type="ECO:0008006" key="4">
    <source>
        <dbReference type="Google" id="ProtNLM"/>
    </source>
</evidence>
<dbReference type="EMBL" id="JBHSAM010000034">
    <property type="protein sequence ID" value="MFC4102709.1"/>
    <property type="molecule type" value="Genomic_DNA"/>
</dbReference>
<gene>
    <name evidence="2" type="ORF">ACFOZ8_24105</name>
</gene>
<name>A0ABV8K9N5_9BACL</name>
<protein>
    <recommendedName>
        <fullName evidence="4">DUF4352 domain-containing protein</fullName>
    </recommendedName>
</protein>